<evidence type="ECO:0000256" key="2">
    <source>
        <dbReference type="ARBA" id="ARBA00023002"/>
    </source>
</evidence>
<keyword evidence="4" id="KW-1185">Reference proteome</keyword>
<dbReference type="InterPro" id="IPR036291">
    <property type="entry name" value="NAD(P)-bd_dom_sf"/>
</dbReference>
<evidence type="ECO:0000256" key="1">
    <source>
        <dbReference type="ARBA" id="ARBA00006484"/>
    </source>
</evidence>
<dbReference type="PRINTS" id="PR00081">
    <property type="entry name" value="GDHRDH"/>
</dbReference>
<proteinExistence type="inferred from homology"/>
<protein>
    <submittedName>
        <fullName evidence="3">SDR family oxidoreductase</fullName>
    </submittedName>
</protein>
<keyword evidence="2" id="KW-0560">Oxidoreductase</keyword>
<comment type="similarity">
    <text evidence="1">Belongs to the short-chain dehydrogenases/reductases (SDR) family.</text>
</comment>
<dbReference type="SUPFAM" id="SSF51735">
    <property type="entry name" value="NAD(P)-binding Rossmann-fold domains"/>
    <property type="match status" value="1"/>
</dbReference>
<dbReference type="FunFam" id="3.40.50.720:FF:000084">
    <property type="entry name" value="Short-chain dehydrogenase reductase"/>
    <property type="match status" value="1"/>
</dbReference>
<reference evidence="3 4" key="1">
    <citation type="submission" date="2019-03" db="EMBL/GenBank/DDBJ databases">
        <title>Arthrobacter sp. nov., an bacterium isolated from biocrust in Mu Us Desert.</title>
        <authorList>
            <person name="Lixiong L."/>
        </authorList>
    </citation>
    <scope>NUCLEOTIDE SEQUENCE [LARGE SCALE GENOMIC DNA]</scope>
    <source>
        <strain evidence="3 4">SLN-3</strain>
    </source>
</reference>
<dbReference type="PRINTS" id="PR00080">
    <property type="entry name" value="SDRFAMILY"/>
</dbReference>
<dbReference type="RefSeq" id="WP_133403900.1">
    <property type="nucleotide sequence ID" value="NZ_SMTK01000003.1"/>
</dbReference>
<gene>
    <name evidence="3" type="ORF">E2F48_10395</name>
</gene>
<dbReference type="GO" id="GO:0030497">
    <property type="term" value="P:fatty acid elongation"/>
    <property type="evidence" value="ECO:0007669"/>
    <property type="project" value="TreeGrafter"/>
</dbReference>
<evidence type="ECO:0000313" key="3">
    <source>
        <dbReference type="EMBL" id="TDK25642.1"/>
    </source>
</evidence>
<dbReference type="PANTHER" id="PTHR42760:SF135">
    <property type="entry name" value="BLL7886 PROTEIN"/>
    <property type="match status" value="1"/>
</dbReference>
<dbReference type="Proteomes" id="UP000295411">
    <property type="component" value="Unassembled WGS sequence"/>
</dbReference>
<accession>A0A4R5TWY0</accession>
<dbReference type="InterPro" id="IPR002347">
    <property type="entry name" value="SDR_fam"/>
</dbReference>
<comment type="caution">
    <text evidence="3">The sequence shown here is derived from an EMBL/GenBank/DDBJ whole genome shotgun (WGS) entry which is preliminary data.</text>
</comment>
<dbReference type="EMBL" id="SMTK01000003">
    <property type="protein sequence ID" value="TDK25642.1"/>
    <property type="molecule type" value="Genomic_DNA"/>
</dbReference>
<evidence type="ECO:0000313" key="4">
    <source>
        <dbReference type="Proteomes" id="UP000295411"/>
    </source>
</evidence>
<dbReference type="AlphaFoldDB" id="A0A4R5TWY0"/>
<dbReference type="Pfam" id="PF13561">
    <property type="entry name" value="adh_short_C2"/>
    <property type="match status" value="1"/>
</dbReference>
<dbReference type="PANTHER" id="PTHR42760">
    <property type="entry name" value="SHORT-CHAIN DEHYDROGENASES/REDUCTASES FAMILY MEMBER"/>
    <property type="match status" value="1"/>
</dbReference>
<dbReference type="Gene3D" id="3.40.50.720">
    <property type="entry name" value="NAD(P)-binding Rossmann-like Domain"/>
    <property type="match status" value="1"/>
</dbReference>
<sequence length="235" mass="24392">MESRKVAVVTGGSQGIGEGLAAALRGIGYAVVANSRSIAPADEPDFVTVAGDISDPAVAEKVVTTAIEKFGRIDTLVNNAGIFVGKPFTEYTKEDYDRVVQVNLGGFFYVTQQAISRMLEQGSGHVVNVTTTLVEYANSGLPSALANLTKGGVSSVTKSLAVEYAGRGIRVNAVSPGHIKTPLHAGNNHDELAGQHPIGRMGTVEDIAKGVLYLEQAPFVTGDVLHVDGGQSAGS</sequence>
<organism evidence="3 4">
    <name type="scientific">Arthrobacter crusticola</name>
    <dbReference type="NCBI Taxonomy" id="2547960"/>
    <lineage>
        <taxon>Bacteria</taxon>
        <taxon>Bacillati</taxon>
        <taxon>Actinomycetota</taxon>
        <taxon>Actinomycetes</taxon>
        <taxon>Micrococcales</taxon>
        <taxon>Micrococcaceae</taxon>
        <taxon>Arthrobacter</taxon>
    </lineage>
</organism>
<dbReference type="OrthoDB" id="517007at2"/>
<name>A0A4R5TWY0_9MICC</name>
<dbReference type="GO" id="GO:0016616">
    <property type="term" value="F:oxidoreductase activity, acting on the CH-OH group of donors, NAD or NADP as acceptor"/>
    <property type="evidence" value="ECO:0007669"/>
    <property type="project" value="TreeGrafter"/>
</dbReference>